<evidence type="ECO:0000313" key="2">
    <source>
        <dbReference type="Proteomes" id="UP000016761"/>
    </source>
</evidence>
<dbReference type="AlphaFoldDB" id="U4T246"/>
<comment type="caution">
    <text evidence="1">The sequence shown here is derived from an EMBL/GenBank/DDBJ whole genome shotgun (WGS) entry which is preliminary data.</text>
</comment>
<reference evidence="1 2" key="1">
    <citation type="journal article" date="2013" name="Genome Announc.">
        <title>Draft Genome Sequence of Psychrobacter aquaticus Strain CMS 56T, Isolated from a Cyanobacterial Mat Sample Collected from Water Bodies in the McMurdo Dry Valley Region of Antarctica.</title>
        <authorList>
            <person name="Reddy G.S."/>
            <person name="Ara S."/>
            <person name="Singh A."/>
            <person name="Kumar Pinnaka A."/>
            <person name="Shivaji S."/>
        </authorList>
    </citation>
    <scope>NUCLEOTIDE SEQUENCE [LARGE SCALE GENOMIC DNA]</scope>
    <source>
        <strain evidence="1 2">CMS 56</strain>
    </source>
</reference>
<keyword evidence="2" id="KW-1185">Reference proteome</keyword>
<dbReference type="PATRIC" id="fig|1354303.4.peg.2279"/>
<accession>U4T246</accession>
<protein>
    <submittedName>
        <fullName evidence="1">Uncharacterized protein</fullName>
    </submittedName>
</protein>
<gene>
    <name evidence="1" type="ORF">M917_2313</name>
</gene>
<name>U4T246_9GAMM</name>
<dbReference type="EMBL" id="AUSW01000034">
    <property type="protein sequence ID" value="ERL54967.1"/>
    <property type="molecule type" value="Genomic_DNA"/>
</dbReference>
<evidence type="ECO:0000313" key="1">
    <source>
        <dbReference type="EMBL" id="ERL54967.1"/>
    </source>
</evidence>
<organism evidence="1 2">
    <name type="scientific">Psychrobacter aquaticus CMS 56</name>
    <dbReference type="NCBI Taxonomy" id="1354303"/>
    <lineage>
        <taxon>Bacteria</taxon>
        <taxon>Pseudomonadati</taxon>
        <taxon>Pseudomonadota</taxon>
        <taxon>Gammaproteobacteria</taxon>
        <taxon>Moraxellales</taxon>
        <taxon>Moraxellaceae</taxon>
        <taxon>Psychrobacter</taxon>
    </lineage>
</organism>
<dbReference type="STRING" id="1354303.M917_2313"/>
<proteinExistence type="predicted"/>
<dbReference type="Proteomes" id="UP000016761">
    <property type="component" value="Unassembled WGS sequence"/>
</dbReference>
<dbReference type="RefSeq" id="WP_021814936.1">
    <property type="nucleotide sequence ID" value="NZ_AUSW01000034.1"/>
</dbReference>
<sequence length="72" mass="8293">MKNYQVICGNCYQVIKFVISDLELRPRPASSDYPNGFLMIRCSDCDYLNPPSGMLDYELIQTEWADYATNSD</sequence>